<accession>A0AAU8WIY1</accession>
<dbReference type="RefSeq" id="WP_089071957.1">
    <property type="nucleotide sequence ID" value="NZ_CP022353.1"/>
</dbReference>
<protein>
    <submittedName>
        <fullName evidence="1">Uncharacterized protein</fullName>
    </submittedName>
</protein>
<dbReference type="KEGG" id="vti:CEQ48_16340"/>
<evidence type="ECO:0000313" key="1">
    <source>
        <dbReference type="EMBL" id="ASK56263.1"/>
    </source>
</evidence>
<dbReference type="Proteomes" id="UP000198371">
    <property type="component" value="Chromosome 1"/>
</dbReference>
<dbReference type="InterPro" id="IPR027417">
    <property type="entry name" value="P-loop_NTPase"/>
</dbReference>
<evidence type="ECO:0000313" key="2">
    <source>
        <dbReference type="Proteomes" id="UP000198371"/>
    </source>
</evidence>
<dbReference type="SUPFAM" id="SSF52540">
    <property type="entry name" value="P-loop containing nucleoside triphosphate hydrolases"/>
    <property type="match status" value="1"/>
</dbReference>
<proteinExistence type="predicted"/>
<sequence length="1200" mass="137106">MIESSHYKRLVKAFTSTEIPRMEANNPIFSLLRDHFYREQVIKNQLGCYMPMPFPTGVGKTHNTISLILEFILDDICDEISAGESYSPKYCFYITNSVDNVFDAYCKLKKRIEDNPLLSESQKEVIYERILYAPANAASILSLLSTKNGDLEKVKKLFSIDDKSSLGKELELIANEQETLALINVSPAQKKLLSDRLSDAASKCYSSLIRYIQKVQLGKNPVLLSDKSIELLRTLIPGVELEVGRTRVVFMTTKKFLFGLQQTTSKFHPARNLSGNILIIDEVDRQHHEILTHLVSANDTDLLATIRTIHSNLKEQKLCTKPQYAGISELFQEYLEEVKVLFEDWSLQHSFDIHSSAIENEKQVLLFSDKLTTHNTSLSKQLVVSFNKEHQQHDISLKGTLSDRKEHDFPKFLGRLERLVNREFQSVVRQAEELYQENLSSQMHKYELKHLTSVQAVASILDQLNLHSLREQLNQQLSYLAGRQYSPRKSAANYHTRGIRMIEVDHLPEAQDSVMFKHHGFNVTPTGMLASWVESGCNILGVSATAECESVVHNFDIRYLRESLGNKFIELDQIQRNLIHSYYENERNYLGCGVKISVTAVNTDYVFVRRLISQWQPNNKNINLLCQQLFNTDTSGVEFGLQWLSKLCKAIEAFAKTKFNRYMVVMLNRGIRPPIASFLNWYASNLESSESTTLKLFPSVDANFLRQGRFDSEIIHFLETCPGKLVAVTSYPTMSSGKNPDYEFNPDFENGSLRHVGHRSNDRTDIDFMYLEEPTHLISVVGEPETKTSDRLLLLSYGMALQEAGAITINQAHSWSRDVVTHDSPYNVCRELKSKYYQKDSEDGLLAVYRMIEQAVGRAARTEMKRETIHIVADGELVKLLANDNRDPSLLSHEYRELVNFSKSKLPWVSPMSGDGKRLQNLAVLQTARSLGAIDRTLSLINNAPSIKSIEAWADLRAQVLQLPASVLPPTYREYYVLSPDSGAYDYTPPTKEREWKADEYRFFELCEKPVKQISETAALLPTLMRNPVIKSHFDENKYCTAWPEDARYILTPPMFINIYLGALGEEVGKLILSKHGFTFEDLPLQHFEKFDDIIILDGRKALIDFKNWDLGAWQAQKDEDRKVQMDKISHKLKSLGVNKLVICNLFKKSNEQIQFFDLDFCQVDDESLASIICIPSLINESDSGVDVNAVMMLARWILK</sequence>
<name>A0AAU8WIY1_9VIBR</name>
<keyword evidence="2" id="KW-1185">Reference proteome</keyword>
<reference evidence="1 2" key="2">
    <citation type="submission" date="2017-06" db="EMBL/GenBank/DDBJ databases">
        <title>Complete genome sequence of Vibrio sp. 2521-89, a close relative of Vibrio cholerae isolated from lake water in New Mexico, USA.</title>
        <authorList>
            <person name="Liang K."/>
            <person name="Orata F.D."/>
            <person name="Winkjer N.S."/>
            <person name="Tarr C.L."/>
            <person name="Boucher Y."/>
        </authorList>
    </citation>
    <scope>NUCLEOTIDE SEQUENCE [LARGE SCALE GENOMIC DNA]</scope>
    <source>
        <strain evidence="1 2">2521-89</strain>
    </source>
</reference>
<dbReference type="AlphaFoldDB" id="A0AAU8WIY1"/>
<dbReference type="EMBL" id="CP022353">
    <property type="protein sequence ID" value="ASK56263.1"/>
    <property type="molecule type" value="Genomic_DNA"/>
</dbReference>
<organism evidence="1 2">
    <name type="scientific">Vibrio tarriae</name>
    <dbReference type="NCBI Taxonomy" id="2014742"/>
    <lineage>
        <taxon>Bacteria</taxon>
        <taxon>Pseudomonadati</taxon>
        <taxon>Pseudomonadota</taxon>
        <taxon>Gammaproteobacteria</taxon>
        <taxon>Vibrionales</taxon>
        <taxon>Vibrionaceae</taxon>
        <taxon>Vibrio</taxon>
    </lineage>
</organism>
<gene>
    <name evidence="1" type="ORF">CEQ48_16340</name>
</gene>
<reference evidence="2" key="1">
    <citation type="journal article" date="2017" name="Genome Announc.">
        <title>Complete Genome Sequence of Vibrio sp. Strain 2521-89, a Close Relative of Vibrio cholerae Isolated from Lake Water in New Mexico, USA.</title>
        <authorList>
            <person name="Liang K."/>
            <person name="Orata F.D."/>
            <person name="Winkjer N.S."/>
            <person name="Rowe L.A."/>
            <person name="Tarr C.L."/>
            <person name="Boucher Y."/>
        </authorList>
    </citation>
    <scope>NUCLEOTIDE SEQUENCE [LARGE SCALE GENOMIC DNA]</scope>
    <source>
        <strain evidence="2">2521-89</strain>
    </source>
</reference>